<evidence type="ECO:0000313" key="4">
    <source>
        <dbReference type="Proteomes" id="UP000018542"/>
    </source>
</evidence>
<dbReference type="Proteomes" id="UP000018542">
    <property type="component" value="Chromosome"/>
</dbReference>
<dbReference type="PATRIC" id="fig|1029756.8.peg.1531"/>
<evidence type="ECO:0000313" key="3">
    <source>
        <dbReference type="EMBL" id="AHB48230.1"/>
    </source>
</evidence>
<dbReference type="PANTHER" id="PTHR11712">
    <property type="entry name" value="POLYKETIDE SYNTHASE-RELATED"/>
    <property type="match status" value="1"/>
</dbReference>
<dbReference type="NCBIfam" id="NF005084">
    <property type="entry name" value="PRK06519.1"/>
    <property type="match status" value="1"/>
</dbReference>
<keyword evidence="4" id="KW-1185">Reference proteome</keyword>
<gene>
    <name evidence="3" type="ORF">W911_07310</name>
</gene>
<dbReference type="SUPFAM" id="SSF53901">
    <property type="entry name" value="Thiolase-like"/>
    <property type="match status" value="2"/>
</dbReference>
<dbReference type="GO" id="GO:0005829">
    <property type="term" value="C:cytosol"/>
    <property type="evidence" value="ECO:0007669"/>
    <property type="project" value="TreeGrafter"/>
</dbReference>
<organism evidence="3 4">
    <name type="scientific">Hyphomicrobium nitrativorans NL23</name>
    <dbReference type="NCBI Taxonomy" id="1029756"/>
    <lineage>
        <taxon>Bacteria</taxon>
        <taxon>Pseudomonadati</taxon>
        <taxon>Pseudomonadota</taxon>
        <taxon>Alphaproteobacteria</taxon>
        <taxon>Hyphomicrobiales</taxon>
        <taxon>Hyphomicrobiaceae</taxon>
        <taxon>Hyphomicrobium</taxon>
    </lineage>
</organism>
<evidence type="ECO:0000256" key="1">
    <source>
        <dbReference type="ARBA" id="ARBA00022679"/>
    </source>
</evidence>
<dbReference type="GO" id="GO:0006633">
    <property type="term" value="P:fatty acid biosynthetic process"/>
    <property type="evidence" value="ECO:0007669"/>
    <property type="project" value="TreeGrafter"/>
</dbReference>
<dbReference type="InterPro" id="IPR000794">
    <property type="entry name" value="Beta-ketoacyl_synthase"/>
</dbReference>
<feature type="domain" description="Beta-ketoacyl synthase-like N-terminal" evidence="2">
    <location>
        <begin position="6"/>
        <end position="254"/>
    </location>
</feature>
<dbReference type="KEGG" id="hni:W911_07310"/>
<dbReference type="STRING" id="1029756.W911_07310"/>
<dbReference type="GO" id="GO:0004315">
    <property type="term" value="F:3-oxoacyl-[acyl-carrier-protein] synthase activity"/>
    <property type="evidence" value="ECO:0007669"/>
    <property type="project" value="TreeGrafter"/>
</dbReference>
<dbReference type="OrthoDB" id="9808685at2"/>
<name>V5SDV2_9HYPH</name>
<dbReference type="RefSeq" id="WP_023786850.1">
    <property type="nucleotide sequence ID" value="NC_022997.1"/>
</dbReference>
<protein>
    <submittedName>
        <fullName evidence="3">3-oxoacyl-ACP synthase</fullName>
    </submittedName>
</protein>
<proteinExistence type="predicted"/>
<accession>V5SDV2</accession>
<dbReference type="Pfam" id="PF00109">
    <property type="entry name" value="ketoacyl-synt"/>
    <property type="match status" value="1"/>
</dbReference>
<dbReference type="AlphaFoldDB" id="V5SDV2"/>
<sequence>MAETSREVWITGIGLVSSLAEGAGAHWQRLADVTPPRPVIDSERFAPYAVHPLVALDFAKQIPRTSDRRQMERWQQIGVYTAGLALADAGLAGDQSNLDRVNLTIAAGNGERDLALDARVLTALETSDAAESILNRELAVGLRPTLYLGQLSNLLAGNISIVHKATGSSRTFKGEELAGVSAVTDAARRIAANQGDVFLAGGALNAEREDLLLGCEITHALATGPYRSVWERGPHGGGLVPGSMGAFLVLEASDHARSRGAVPYARLSRIVSDRALRHREKSTDTAARLFDELALQPKNGHLSVLSGASGVEPVTADEKNFLERMEQRGFKSCVRTWGSVLGHGIEAHFIAGLALAALAISKNTFYPPFAATEIEDTPGTPTNRILVTCFGHWRGEGLALVESAHDAAE</sequence>
<dbReference type="InterPro" id="IPR016039">
    <property type="entry name" value="Thiolase-like"/>
</dbReference>
<reference evidence="3 4" key="1">
    <citation type="journal article" date="2014" name="Genome Announc.">
        <title>Complete Genome Sequence of Hyphomicrobium nitrativorans Strain NL23, a Denitrifying Bacterium Isolated from Biofilm of a Methanol-Fed Denitrification System Treating Seawater at the Montreal Biodome.</title>
        <authorList>
            <person name="Martineau C."/>
            <person name="Villeneuve C."/>
            <person name="Mauffrey F."/>
            <person name="Villemur R."/>
        </authorList>
    </citation>
    <scope>NUCLEOTIDE SEQUENCE [LARGE SCALE GENOMIC DNA]</scope>
    <source>
        <strain evidence="3">NL23</strain>
    </source>
</reference>
<dbReference type="HOGENOM" id="CLU_000022_69_3_5"/>
<dbReference type="Gene3D" id="3.40.47.10">
    <property type="match status" value="1"/>
</dbReference>
<evidence type="ECO:0000259" key="2">
    <source>
        <dbReference type="Pfam" id="PF00109"/>
    </source>
</evidence>
<dbReference type="PANTHER" id="PTHR11712:SF336">
    <property type="entry name" value="3-OXOACYL-[ACYL-CARRIER-PROTEIN] SYNTHASE, MITOCHONDRIAL"/>
    <property type="match status" value="1"/>
</dbReference>
<keyword evidence="1" id="KW-0808">Transferase</keyword>
<dbReference type="InterPro" id="IPR014030">
    <property type="entry name" value="Ketoacyl_synth_N"/>
</dbReference>
<dbReference type="EMBL" id="CP006912">
    <property type="protein sequence ID" value="AHB48230.1"/>
    <property type="molecule type" value="Genomic_DNA"/>
</dbReference>